<organism evidence="1 3">
    <name type="scientific">Methanosphaera cuniculi</name>
    <dbReference type="NCBI Taxonomy" id="1077256"/>
    <lineage>
        <taxon>Archaea</taxon>
        <taxon>Methanobacteriati</taxon>
        <taxon>Methanobacteriota</taxon>
        <taxon>Methanomada group</taxon>
        <taxon>Methanobacteria</taxon>
        <taxon>Methanobacteriales</taxon>
        <taxon>Methanobacteriaceae</taxon>
        <taxon>Methanosphaera</taxon>
    </lineage>
</organism>
<accession>A0A2A2HCG2</accession>
<reference evidence="2 4" key="1">
    <citation type="submission" date="2016-04" db="EMBL/GenBank/DDBJ databases">
        <title>Genome sequence of Methanosphaera cuniculi DSM 4103.</title>
        <authorList>
            <person name="Poehlein A."/>
            <person name="Seedorf H."/>
            <person name="Daniel R."/>
        </authorList>
    </citation>
    <scope>NUCLEOTIDE SEQUENCE [LARGE SCALE GENOMIC DNA]</scope>
    <source>
        <strain evidence="2 4">DSM 4103</strain>
    </source>
</reference>
<protein>
    <submittedName>
        <fullName evidence="1">Uncharacterized protein</fullName>
    </submittedName>
</protein>
<dbReference type="Proteomes" id="UP000217528">
    <property type="component" value="Unassembled WGS sequence"/>
</dbReference>
<dbReference type="RefSeq" id="WP_095609096.1">
    <property type="nucleotide sequence ID" value="NZ_LMVN01000024.1"/>
</dbReference>
<dbReference type="Proteomes" id="UP000246004">
    <property type="component" value="Unassembled WGS sequence"/>
</dbReference>
<proteinExistence type="predicted"/>
<sequence>MFEYDLLYAKQKYYEKRKQNDDKIVFHMPEDIIIFIGENNIPNHMDMKIVLPDEQEKDYEIPVMKCSQYSTQEMIQNKLYPLLPLQLFNFKEELLKLNKEKTENKDKIDDQMQKVMQSAKQTAEEIIKLQESGKINPEDMHILLLAISNLFKYLNSKYGNDTKLNEKVNIIIKTLYDSIVEERGIKIGEIRGIISTYIEFKLEDDEIINKLKSNLNIDDEKANKYLNNYYKENKK</sequence>
<gene>
    <name evidence="1" type="ORF">ASJ82_07350</name>
    <name evidence="2" type="ORF">MSCUN_04020</name>
</gene>
<dbReference type="EMBL" id="LWMS01000010">
    <property type="protein sequence ID" value="PWL08689.1"/>
    <property type="molecule type" value="Genomic_DNA"/>
</dbReference>
<evidence type="ECO:0000313" key="2">
    <source>
        <dbReference type="EMBL" id="PWL08689.1"/>
    </source>
</evidence>
<name>A0A2A2HCG2_9EURY</name>
<dbReference type="AlphaFoldDB" id="A0A2A2HCG2"/>
<evidence type="ECO:0000313" key="3">
    <source>
        <dbReference type="Proteomes" id="UP000217528"/>
    </source>
</evidence>
<dbReference type="EMBL" id="LMVN01000024">
    <property type="protein sequence ID" value="PAV06923.1"/>
    <property type="molecule type" value="Genomic_DNA"/>
</dbReference>
<evidence type="ECO:0000313" key="4">
    <source>
        <dbReference type="Proteomes" id="UP000246004"/>
    </source>
</evidence>
<reference evidence="1 3" key="2">
    <citation type="journal article" date="2017" name="BMC Genomics">
        <title>Genomic analysis of methanogenic archaea reveals a shift towards energy conservation.</title>
        <authorList>
            <person name="Gilmore S.P."/>
            <person name="Henske J.K."/>
            <person name="Sexton J.A."/>
            <person name="Solomon K.V."/>
            <person name="Seppala S."/>
            <person name="Yoo J.I."/>
            <person name="Huyett L.M."/>
            <person name="Pressman A."/>
            <person name="Cogan J.Z."/>
            <person name="Kivenson V."/>
            <person name="Peng X."/>
            <person name="Tan Y."/>
            <person name="Valentine D.L."/>
            <person name="O'Malley M.A."/>
        </authorList>
    </citation>
    <scope>NUCLEOTIDE SEQUENCE [LARGE SCALE GENOMIC DNA]</scope>
    <source>
        <strain evidence="1 3">1R-7</strain>
    </source>
</reference>
<comment type="caution">
    <text evidence="1">The sequence shown here is derived from an EMBL/GenBank/DDBJ whole genome shotgun (WGS) entry which is preliminary data.</text>
</comment>
<keyword evidence="3" id="KW-1185">Reference proteome</keyword>
<evidence type="ECO:0000313" key="1">
    <source>
        <dbReference type="EMBL" id="PAV06923.1"/>
    </source>
</evidence>